<accession>A0A2U1PSY2</accession>
<dbReference type="Gene3D" id="1.25.10.10">
    <property type="entry name" value="Leucine-rich Repeat Variant"/>
    <property type="match status" value="1"/>
</dbReference>
<dbReference type="OrthoDB" id="543373at2759"/>
<dbReference type="Pfam" id="PF02985">
    <property type="entry name" value="HEAT"/>
    <property type="match status" value="1"/>
</dbReference>
<proteinExistence type="predicted"/>
<reference evidence="3 4" key="1">
    <citation type="journal article" date="2018" name="Mol. Plant">
        <title>The genome of Artemisia annua provides insight into the evolution of Asteraceae family and artemisinin biosynthesis.</title>
        <authorList>
            <person name="Shen Q."/>
            <person name="Zhang L."/>
            <person name="Liao Z."/>
            <person name="Wang S."/>
            <person name="Yan T."/>
            <person name="Shi P."/>
            <person name="Liu M."/>
            <person name="Fu X."/>
            <person name="Pan Q."/>
            <person name="Wang Y."/>
            <person name="Lv Z."/>
            <person name="Lu X."/>
            <person name="Zhang F."/>
            <person name="Jiang W."/>
            <person name="Ma Y."/>
            <person name="Chen M."/>
            <person name="Hao X."/>
            <person name="Li L."/>
            <person name="Tang Y."/>
            <person name="Lv G."/>
            <person name="Zhou Y."/>
            <person name="Sun X."/>
            <person name="Brodelius P.E."/>
            <person name="Rose J.K.C."/>
            <person name="Tang K."/>
        </authorList>
    </citation>
    <scope>NUCLEOTIDE SEQUENCE [LARGE SCALE GENOMIC DNA]</scope>
    <source>
        <strain evidence="4">cv. Huhao1</strain>
        <tissue evidence="3">Leaf</tissue>
    </source>
</reference>
<dbReference type="PROSITE" id="PS50077">
    <property type="entry name" value="HEAT_REPEAT"/>
    <property type="match status" value="1"/>
</dbReference>
<dbReference type="InterPro" id="IPR016024">
    <property type="entry name" value="ARM-type_fold"/>
</dbReference>
<protein>
    <submittedName>
        <fullName evidence="3">Importin subunit beta-3</fullName>
    </submittedName>
</protein>
<gene>
    <name evidence="3" type="ORF">CTI12_AA117400</name>
</gene>
<keyword evidence="1" id="KW-0677">Repeat</keyword>
<dbReference type="InterPro" id="IPR021133">
    <property type="entry name" value="HEAT_type_2"/>
</dbReference>
<sequence length="114" mass="12679">MVFEHLQVLPELPTLIADDPLVRLAAINETAQMLADLDPDLQLQYIPALAEAIYKDPDPRVKLAAINAIVQLSTDLGQDSQFQYPRLVLPALAKAIYDFENPQFQTVRGHAVIT</sequence>
<dbReference type="SUPFAM" id="SSF48371">
    <property type="entry name" value="ARM repeat"/>
    <property type="match status" value="1"/>
</dbReference>
<name>A0A2U1PSY2_ARTAN</name>
<keyword evidence="4" id="KW-1185">Reference proteome</keyword>
<dbReference type="EMBL" id="PKPP01000773">
    <property type="protein sequence ID" value="PWA88843.1"/>
    <property type="molecule type" value="Genomic_DNA"/>
</dbReference>
<feature type="repeat" description="HEAT" evidence="2">
    <location>
        <begin position="45"/>
        <end position="84"/>
    </location>
</feature>
<organism evidence="3 4">
    <name type="scientific">Artemisia annua</name>
    <name type="common">Sweet wormwood</name>
    <dbReference type="NCBI Taxonomy" id="35608"/>
    <lineage>
        <taxon>Eukaryota</taxon>
        <taxon>Viridiplantae</taxon>
        <taxon>Streptophyta</taxon>
        <taxon>Embryophyta</taxon>
        <taxon>Tracheophyta</taxon>
        <taxon>Spermatophyta</taxon>
        <taxon>Magnoliopsida</taxon>
        <taxon>eudicotyledons</taxon>
        <taxon>Gunneridae</taxon>
        <taxon>Pentapetalae</taxon>
        <taxon>asterids</taxon>
        <taxon>campanulids</taxon>
        <taxon>Asterales</taxon>
        <taxon>Asteraceae</taxon>
        <taxon>Asteroideae</taxon>
        <taxon>Anthemideae</taxon>
        <taxon>Artemisiinae</taxon>
        <taxon>Artemisia</taxon>
    </lineage>
</organism>
<dbReference type="InterPro" id="IPR000357">
    <property type="entry name" value="HEAT"/>
</dbReference>
<evidence type="ECO:0000256" key="1">
    <source>
        <dbReference type="ARBA" id="ARBA00022737"/>
    </source>
</evidence>
<evidence type="ECO:0000256" key="2">
    <source>
        <dbReference type="PROSITE-ProRule" id="PRU00103"/>
    </source>
</evidence>
<dbReference type="AlphaFoldDB" id="A0A2U1PSY2"/>
<dbReference type="InterPro" id="IPR011989">
    <property type="entry name" value="ARM-like"/>
</dbReference>
<evidence type="ECO:0000313" key="3">
    <source>
        <dbReference type="EMBL" id="PWA88843.1"/>
    </source>
</evidence>
<dbReference type="STRING" id="35608.A0A2U1PSY2"/>
<evidence type="ECO:0000313" key="4">
    <source>
        <dbReference type="Proteomes" id="UP000245207"/>
    </source>
</evidence>
<comment type="caution">
    <text evidence="3">The sequence shown here is derived from an EMBL/GenBank/DDBJ whole genome shotgun (WGS) entry which is preliminary data.</text>
</comment>
<dbReference type="Proteomes" id="UP000245207">
    <property type="component" value="Unassembled WGS sequence"/>
</dbReference>